<organism evidence="1 2">
    <name type="scientific">Cardiocondyla obscurior</name>
    <dbReference type="NCBI Taxonomy" id="286306"/>
    <lineage>
        <taxon>Eukaryota</taxon>
        <taxon>Metazoa</taxon>
        <taxon>Ecdysozoa</taxon>
        <taxon>Arthropoda</taxon>
        <taxon>Hexapoda</taxon>
        <taxon>Insecta</taxon>
        <taxon>Pterygota</taxon>
        <taxon>Neoptera</taxon>
        <taxon>Endopterygota</taxon>
        <taxon>Hymenoptera</taxon>
        <taxon>Apocrita</taxon>
        <taxon>Aculeata</taxon>
        <taxon>Formicoidea</taxon>
        <taxon>Formicidae</taxon>
        <taxon>Myrmicinae</taxon>
        <taxon>Cardiocondyla</taxon>
    </lineage>
</organism>
<dbReference type="AlphaFoldDB" id="A0AAW2EIA5"/>
<evidence type="ECO:0000313" key="1">
    <source>
        <dbReference type="EMBL" id="KAL0102670.1"/>
    </source>
</evidence>
<dbReference type="EMBL" id="JADYXP020000022">
    <property type="protein sequence ID" value="KAL0102670.1"/>
    <property type="molecule type" value="Genomic_DNA"/>
</dbReference>
<proteinExistence type="predicted"/>
<comment type="caution">
    <text evidence="1">The sequence shown here is derived from an EMBL/GenBank/DDBJ whole genome shotgun (WGS) entry which is preliminary data.</text>
</comment>
<sequence length="103" mass="12490">MIKFYRNFGLKIKRNNFSVAIFLRDIFCPSHFLIVQTICDCLHYLSRIAHRIRSFPRRHMLFRFGCNLVRTRAPRLFFFFLSITFRCYSIRVSEVYSPTRVAK</sequence>
<keyword evidence="2" id="KW-1185">Reference proteome</keyword>
<name>A0AAW2EIA5_9HYME</name>
<protein>
    <submittedName>
        <fullName evidence="1">Uncharacterized protein</fullName>
    </submittedName>
</protein>
<accession>A0AAW2EIA5</accession>
<evidence type="ECO:0000313" key="2">
    <source>
        <dbReference type="Proteomes" id="UP001430953"/>
    </source>
</evidence>
<dbReference type="Proteomes" id="UP001430953">
    <property type="component" value="Unassembled WGS sequence"/>
</dbReference>
<gene>
    <name evidence="1" type="ORF">PUN28_018167</name>
</gene>
<reference evidence="1 2" key="1">
    <citation type="submission" date="2023-03" db="EMBL/GenBank/DDBJ databases">
        <title>High recombination rates correlate with genetic variation in Cardiocondyla obscurior ants.</title>
        <authorList>
            <person name="Errbii M."/>
        </authorList>
    </citation>
    <scope>NUCLEOTIDE SEQUENCE [LARGE SCALE GENOMIC DNA]</scope>
    <source>
        <strain evidence="1">Alpha-2009</strain>
        <tissue evidence="1">Whole body</tissue>
    </source>
</reference>